<protein>
    <recommendedName>
        <fullName evidence="8">DNA 3'-5' helicase</fullName>
        <ecNumber evidence="8">5.6.2.4</ecNumber>
    </recommendedName>
</protein>
<evidence type="ECO:0000256" key="3">
    <source>
        <dbReference type="ARBA" id="ARBA00022801"/>
    </source>
</evidence>
<organism evidence="12 13">
    <name type="scientific">Dactylosporangium darangshiense</name>
    <dbReference type="NCBI Taxonomy" id="579108"/>
    <lineage>
        <taxon>Bacteria</taxon>
        <taxon>Bacillati</taxon>
        <taxon>Actinomycetota</taxon>
        <taxon>Actinomycetes</taxon>
        <taxon>Micromonosporales</taxon>
        <taxon>Micromonosporaceae</taxon>
        <taxon>Dactylosporangium</taxon>
    </lineage>
</organism>
<keyword evidence="5 10" id="KW-0067">ATP-binding</keyword>
<gene>
    <name evidence="12" type="ORF">GCM10022255_001380</name>
</gene>
<evidence type="ECO:0000256" key="2">
    <source>
        <dbReference type="ARBA" id="ARBA00022741"/>
    </source>
</evidence>
<dbReference type="Pfam" id="PF13361">
    <property type="entry name" value="UvrD_C"/>
    <property type="match status" value="1"/>
</dbReference>
<keyword evidence="6" id="KW-0413">Isomerase</keyword>
<evidence type="ECO:0000313" key="13">
    <source>
        <dbReference type="Proteomes" id="UP001500620"/>
    </source>
</evidence>
<proteinExistence type="inferred from homology"/>
<keyword evidence="2 10" id="KW-0547">Nucleotide-binding</keyword>
<accession>A0ABP8CUL3</accession>
<keyword evidence="3 10" id="KW-0378">Hydrolase</keyword>
<keyword evidence="4 10" id="KW-0347">Helicase</keyword>
<dbReference type="InterPro" id="IPR000212">
    <property type="entry name" value="DNA_helicase_UvrD/REP"/>
</dbReference>
<comment type="catalytic activity">
    <reaction evidence="7">
        <text>Couples ATP hydrolysis with the unwinding of duplex DNA by translocating in the 3'-5' direction.</text>
        <dbReference type="EC" id="5.6.2.4"/>
    </reaction>
</comment>
<evidence type="ECO:0000256" key="4">
    <source>
        <dbReference type="ARBA" id="ARBA00022806"/>
    </source>
</evidence>
<sequence>MLERPPLAAAVFFELVDAVLASEKVGRRPLVADGPQQRIVTVQPDDRVMQILAGPGSGKTEMLVWRILYELLVIGSPAETLLVTTFTRKAATELEVRLVERCDLLLEEATTRGLNIADPHVHDVRLGTLHALCDALMREFDTSYMTAGTRLVDEHETTVRMARELRFKLGRARAQTTDPLNLACNTPAVSALFQPPWESGNWPSTEIQRVELLRAVLAQHTETWIPRCAARNDRNGIEYSSGAATGITEAFKALHRRWVSYLDDNAIMDFTTIQQRFLERQHTVVPELRHVFVDEFQDTNPVQFAIHVGWLAGPSTRLTVVGDDDQSVYRFRGSDIACFQGLEAECQRSGLSFRQEKLEENHRSTATIVEFSESFRRGSVLAALSMPKSIRPASQANVGSPVRLLTGPWSSLARVSAAELAAIRGSEDAALMPDAAVLMFSTSEKSPRNAMSPGLEMRTALEAAGMRAFNARNKTAGGAGSPVHDLLALISYLIDPVTRTVVPGSTRAVEVFATGDASRRPFAISAEPQFGSPAHAGFQKRFRKAKGGSLATPATDRAGILNFVDEVRARLVQASSAPVDRRRLTVAAFVARLLSFDYFRNCGYTPQLFRQALFTSLLEANVAPTRRTMSSLDDPMRPTVNAKGKIEWPKQYWDLLRVMGTMLEATMLDDAEVDAFSENAIAMLTFHQAKGLEFDHVYVASTGRAINPANVLRTQLFSGVPVSYSVTNGQVDTRDAEVLRLSAADREREVYVALTRARRALTVLHDPTHPRNDVSQLNPAVAAIFDQIPAEQHPLDATVTVKNFLLR</sequence>
<evidence type="ECO:0000256" key="5">
    <source>
        <dbReference type="ARBA" id="ARBA00022840"/>
    </source>
</evidence>
<evidence type="ECO:0000256" key="6">
    <source>
        <dbReference type="ARBA" id="ARBA00023235"/>
    </source>
</evidence>
<evidence type="ECO:0000256" key="10">
    <source>
        <dbReference type="PROSITE-ProRule" id="PRU00560"/>
    </source>
</evidence>
<reference evidence="13" key="1">
    <citation type="journal article" date="2019" name="Int. J. Syst. Evol. Microbiol.">
        <title>The Global Catalogue of Microorganisms (GCM) 10K type strain sequencing project: providing services to taxonomists for standard genome sequencing and annotation.</title>
        <authorList>
            <consortium name="The Broad Institute Genomics Platform"/>
            <consortium name="The Broad Institute Genome Sequencing Center for Infectious Disease"/>
            <person name="Wu L."/>
            <person name="Ma J."/>
        </authorList>
    </citation>
    <scope>NUCLEOTIDE SEQUENCE [LARGE SCALE GENOMIC DNA]</scope>
    <source>
        <strain evidence="13">JCM 17441</strain>
    </source>
</reference>
<dbReference type="SUPFAM" id="SSF52540">
    <property type="entry name" value="P-loop containing nucleoside triphosphate hydrolases"/>
    <property type="match status" value="1"/>
</dbReference>
<comment type="caution">
    <text evidence="12">The sequence shown here is derived from an EMBL/GenBank/DDBJ whole genome shotgun (WGS) entry which is preliminary data.</text>
</comment>
<evidence type="ECO:0000313" key="12">
    <source>
        <dbReference type="EMBL" id="GAA4243225.1"/>
    </source>
</evidence>
<dbReference type="InterPro" id="IPR014016">
    <property type="entry name" value="UvrD-like_ATP-bd"/>
</dbReference>
<dbReference type="PANTHER" id="PTHR11070">
    <property type="entry name" value="UVRD / RECB / PCRA DNA HELICASE FAMILY MEMBER"/>
    <property type="match status" value="1"/>
</dbReference>
<dbReference type="CDD" id="cd17932">
    <property type="entry name" value="DEXQc_UvrD"/>
    <property type="match status" value="1"/>
</dbReference>
<dbReference type="PROSITE" id="PS51198">
    <property type="entry name" value="UVRD_HELICASE_ATP_BIND"/>
    <property type="match status" value="1"/>
</dbReference>
<dbReference type="Proteomes" id="UP001500620">
    <property type="component" value="Unassembled WGS sequence"/>
</dbReference>
<evidence type="ECO:0000256" key="8">
    <source>
        <dbReference type="ARBA" id="ARBA00034808"/>
    </source>
</evidence>
<feature type="binding site" evidence="10">
    <location>
        <begin position="53"/>
        <end position="60"/>
    </location>
    <ligand>
        <name>ATP</name>
        <dbReference type="ChEBI" id="CHEBI:30616"/>
    </ligand>
</feature>
<dbReference type="EC" id="5.6.2.4" evidence="8"/>
<dbReference type="InterPro" id="IPR027417">
    <property type="entry name" value="P-loop_NTPase"/>
</dbReference>
<dbReference type="Gene3D" id="3.40.50.300">
    <property type="entry name" value="P-loop containing nucleotide triphosphate hydrolases"/>
    <property type="match status" value="3"/>
</dbReference>
<dbReference type="InterPro" id="IPR013986">
    <property type="entry name" value="DExx_box_DNA_helicase_dom_sf"/>
</dbReference>
<dbReference type="InterPro" id="IPR014017">
    <property type="entry name" value="DNA_helicase_UvrD-like_C"/>
</dbReference>
<evidence type="ECO:0000256" key="1">
    <source>
        <dbReference type="ARBA" id="ARBA00009922"/>
    </source>
</evidence>
<dbReference type="RefSeq" id="WP_345120039.1">
    <property type="nucleotide sequence ID" value="NZ_BAABAT010000001.1"/>
</dbReference>
<comment type="similarity">
    <text evidence="1">Belongs to the helicase family. UvrD subfamily.</text>
</comment>
<evidence type="ECO:0000256" key="7">
    <source>
        <dbReference type="ARBA" id="ARBA00034617"/>
    </source>
</evidence>
<feature type="domain" description="UvrD-like helicase ATP-binding" evidence="11">
    <location>
        <begin position="32"/>
        <end position="365"/>
    </location>
</feature>
<dbReference type="EMBL" id="BAABAT010000001">
    <property type="protein sequence ID" value="GAA4243225.1"/>
    <property type="molecule type" value="Genomic_DNA"/>
</dbReference>
<name>A0ABP8CUL3_9ACTN</name>
<dbReference type="Pfam" id="PF00580">
    <property type="entry name" value="UvrD-helicase"/>
    <property type="match status" value="1"/>
</dbReference>
<dbReference type="Gene3D" id="1.10.10.160">
    <property type="match status" value="1"/>
</dbReference>
<keyword evidence="13" id="KW-1185">Reference proteome</keyword>
<comment type="catalytic activity">
    <reaction evidence="9">
        <text>ATP + H2O = ADP + phosphate + H(+)</text>
        <dbReference type="Rhea" id="RHEA:13065"/>
        <dbReference type="ChEBI" id="CHEBI:15377"/>
        <dbReference type="ChEBI" id="CHEBI:15378"/>
        <dbReference type="ChEBI" id="CHEBI:30616"/>
        <dbReference type="ChEBI" id="CHEBI:43474"/>
        <dbReference type="ChEBI" id="CHEBI:456216"/>
        <dbReference type="EC" id="5.6.2.4"/>
    </reaction>
</comment>
<evidence type="ECO:0000259" key="11">
    <source>
        <dbReference type="PROSITE" id="PS51198"/>
    </source>
</evidence>
<evidence type="ECO:0000256" key="9">
    <source>
        <dbReference type="ARBA" id="ARBA00048988"/>
    </source>
</evidence>